<feature type="region of interest" description="Disordered" evidence="1">
    <location>
        <begin position="1"/>
        <end position="24"/>
    </location>
</feature>
<organism evidence="2 3">
    <name type="scientific">Kineosporia succinea</name>
    <dbReference type="NCBI Taxonomy" id="84632"/>
    <lineage>
        <taxon>Bacteria</taxon>
        <taxon>Bacillati</taxon>
        <taxon>Actinomycetota</taxon>
        <taxon>Actinomycetes</taxon>
        <taxon>Kineosporiales</taxon>
        <taxon>Kineosporiaceae</taxon>
        <taxon>Kineosporia</taxon>
    </lineage>
</organism>
<feature type="compositionally biased region" description="Low complexity" evidence="1">
    <location>
        <begin position="209"/>
        <end position="220"/>
    </location>
</feature>
<comment type="caution">
    <text evidence="2">The sequence shown here is derived from an EMBL/GenBank/DDBJ whole genome shotgun (WGS) entry which is preliminary data.</text>
</comment>
<evidence type="ECO:0000313" key="3">
    <source>
        <dbReference type="Proteomes" id="UP001235712"/>
    </source>
</evidence>
<feature type="compositionally biased region" description="Gly residues" evidence="1">
    <location>
        <begin position="221"/>
        <end position="230"/>
    </location>
</feature>
<dbReference type="Proteomes" id="UP001235712">
    <property type="component" value="Unassembled WGS sequence"/>
</dbReference>
<feature type="compositionally biased region" description="Low complexity" evidence="1">
    <location>
        <begin position="170"/>
        <end position="179"/>
    </location>
</feature>
<feature type="region of interest" description="Disordered" evidence="1">
    <location>
        <begin position="164"/>
        <end position="230"/>
    </location>
</feature>
<dbReference type="EMBL" id="JAUSQZ010000001">
    <property type="protein sequence ID" value="MDP9824956.1"/>
    <property type="molecule type" value="Genomic_DNA"/>
</dbReference>
<gene>
    <name evidence="2" type="ORF">J2S57_000705</name>
</gene>
<name>A0ABT9NXA9_9ACTN</name>
<evidence type="ECO:0000313" key="2">
    <source>
        <dbReference type="EMBL" id="MDP9824956.1"/>
    </source>
</evidence>
<protein>
    <recommendedName>
        <fullName evidence="4">TIGR04222 domain-containing membrane protein</fullName>
    </recommendedName>
</protein>
<accession>A0ABT9NXA9</accession>
<evidence type="ECO:0008006" key="4">
    <source>
        <dbReference type="Google" id="ProtNLM"/>
    </source>
</evidence>
<feature type="compositionally biased region" description="Gly residues" evidence="1">
    <location>
        <begin position="194"/>
        <end position="208"/>
    </location>
</feature>
<evidence type="ECO:0000256" key="1">
    <source>
        <dbReference type="SAM" id="MobiDB-lite"/>
    </source>
</evidence>
<proteinExistence type="predicted"/>
<reference evidence="2 3" key="1">
    <citation type="submission" date="2023-07" db="EMBL/GenBank/DDBJ databases">
        <title>Sequencing the genomes of 1000 actinobacteria strains.</title>
        <authorList>
            <person name="Klenk H.-P."/>
        </authorList>
    </citation>
    <scope>NUCLEOTIDE SEQUENCE [LARGE SCALE GENOMIC DNA]</scope>
    <source>
        <strain evidence="2 3">DSM 44388</strain>
    </source>
</reference>
<sequence length="230" mass="24216">MSRHYPVISHRVLDGAPPPAPEPGRTRVFRLDDGRHVLSDAAAPGTPVVAVTEIDMSEQVDVRVHTRLRERRLSLGTPIRVVLRCSVFDPVEVAQTRTSLAVAQLHEHLTGAVLVIAKATRRGPGFDDRLRQMLATRLYPPPARHAVPGMRIEVLEVSTGFADRPRRSRAAGAAGSSAGLTESARQAGTYYGDGSYGGSGHHGSGHHGSSGYSDSGSSDSSGGGGGGGSW</sequence>
<dbReference type="RefSeq" id="WP_307238239.1">
    <property type="nucleotide sequence ID" value="NZ_JAUSQZ010000001.1"/>
</dbReference>
<keyword evidence="3" id="KW-1185">Reference proteome</keyword>